<evidence type="ECO:0000313" key="3">
    <source>
        <dbReference type="EMBL" id="HIR56209.1"/>
    </source>
</evidence>
<evidence type="ECO:0000256" key="2">
    <source>
        <dbReference type="SAM" id="MobiDB-lite"/>
    </source>
</evidence>
<feature type="region of interest" description="Disordered" evidence="2">
    <location>
        <begin position="319"/>
        <end position="373"/>
    </location>
</feature>
<dbReference type="Proteomes" id="UP000886785">
    <property type="component" value="Unassembled WGS sequence"/>
</dbReference>
<gene>
    <name evidence="3" type="ORF">IAA54_00915</name>
</gene>
<keyword evidence="1" id="KW-0175">Coiled coil</keyword>
<reference evidence="3" key="1">
    <citation type="submission" date="2020-10" db="EMBL/GenBank/DDBJ databases">
        <authorList>
            <person name="Gilroy R."/>
        </authorList>
    </citation>
    <scope>NUCLEOTIDE SEQUENCE</scope>
    <source>
        <strain evidence="3">ChiSjej1B19-7085</strain>
    </source>
</reference>
<accession>A0A9D1DNY5</accession>
<feature type="compositionally biased region" description="Basic and acidic residues" evidence="2">
    <location>
        <begin position="336"/>
        <end position="345"/>
    </location>
</feature>
<feature type="coiled-coil region" evidence="1">
    <location>
        <begin position="175"/>
        <end position="299"/>
    </location>
</feature>
<name>A0A9D1DNY5_9FIRM</name>
<evidence type="ECO:0000313" key="4">
    <source>
        <dbReference type="Proteomes" id="UP000886785"/>
    </source>
</evidence>
<organism evidence="3 4">
    <name type="scientific">Candidatus Gallacutalibacter pullicola</name>
    <dbReference type="NCBI Taxonomy" id="2840830"/>
    <lineage>
        <taxon>Bacteria</taxon>
        <taxon>Bacillati</taxon>
        <taxon>Bacillota</taxon>
        <taxon>Clostridia</taxon>
        <taxon>Eubacteriales</taxon>
        <taxon>Candidatus Gallacutalibacter</taxon>
    </lineage>
</organism>
<comment type="caution">
    <text evidence="3">The sequence shown here is derived from an EMBL/GenBank/DDBJ whole genome shotgun (WGS) entry which is preliminary data.</text>
</comment>
<reference evidence="3" key="2">
    <citation type="journal article" date="2021" name="PeerJ">
        <title>Extensive microbial diversity within the chicken gut microbiome revealed by metagenomics and culture.</title>
        <authorList>
            <person name="Gilroy R."/>
            <person name="Ravi A."/>
            <person name="Getino M."/>
            <person name="Pursley I."/>
            <person name="Horton D.L."/>
            <person name="Alikhan N.F."/>
            <person name="Baker D."/>
            <person name="Gharbi K."/>
            <person name="Hall N."/>
            <person name="Watson M."/>
            <person name="Adriaenssens E.M."/>
            <person name="Foster-Nyarko E."/>
            <person name="Jarju S."/>
            <person name="Secka A."/>
            <person name="Antonio M."/>
            <person name="Oren A."/>
            <person name="Chaudhuri R.R."/>
            <person name="La Ragione R."/>
            <person name="Hildebrand F."/>
            <person name="Pallen M.J."/>
        </authorList>
    </citation>
    <scope>NUCLEOTIDE SEQUENCE</scope>
    <source>
        <strain evidence="3">ChiSjej1B19-7085</strain>
    </source>
</reference>
<proteinExistence type="predicted"/>
<evidence type="ECO:0000256" key="1">
    <source>
        <dbReference type="SAM" id="Coils"/>
    </source>
</evidence>
<protein>
    <submittedName>
        <fullName evidence="3">Uncharacterized protein</fullName>
    </submittedName>
</protein>
<sequence length="427" mass="46604">MATISTENTLVMNQGKSPLVGYNFMLRVEGIYDLPCKSIRAFSRELEFDYVQEGGLNDYVHMLRKPITRPFTLEVERYVGVDYVDPLPEGADLILPIILMVSRTSNQSGYIPFVCARTYVFTGCTVIKKTYGDLVGDRSELLVETTTIAYREFSVINAPWSESALEDIVPEPEVANTQQNALDELKSDVEDLIAKAEAELEKAEAAVGKASALQTDIAASRASIEKAKENSTKQKEAAYSQIDSLTEQNQQAKEELRSLRAALNGLPEGADGETYQTQIEEKEAQIKDLGDQIQENRLLAVELEDMAVRTDNALKEISSAEKLSAGTDGSPNRMTEASDAKEKASTHLAAAKEQQKTLQAAEDLTAGQSTGNKAKSEAEASIRSAGIACKQIAFFEGKLEKAQEFLAQYGDLAESDTAENSQEGGTP</sequence>
<dbReference type="EMBL" id="DVHF01000010">
    <property type="protein sequence ID" value="HIR56209.1"/>
    <property type="molecule type" value="Genomic_DNA"/>
</dbReference>
<dbReference type="AlphaFoldDB" id="A0A9D1DNY5"/>